<dbReference type="PANTHER" id="PTHR14499">
    <property type="entry name" value="POTASSIUM CHANNEL TETRAMERIZATION DOMAIN-CONTAINING"/>
    <property type="match status" value="1"/>
</dbReference>
<proteinExistence type="predicted"/>
<evidence type="ECO:0000259" key="1">
    <source>
        <dbReference type="PROSITE" id="PS50097"/>
    </source>
</evidence>
<name>A0A8H2W0V1_9HELO</name>
<dbReference type="PROSITE" id="PS50097">
    <property type="entry name" value="BTB"/>
    <property type="match status" value="1"/>
</dbReference>
<keyword evidence="3" id="KW-1185">Reference proteome</keyword>
<dbReference type="SMART" id="SM00225">
    <property type="entry name" value="BTB"/>
    <property type="match status" value="1"/>
</dbReference>
<dbReference type="AlphaFoldDB" id="A0A8H2W0V1"/>
<dbReference type="InterPro" id="IPR000210">
    <property type="entry name" value="BTB/POZ_dom"/>
</dbReference>
<dbReference type="OrthoDB" id="2414723at2759"/>
<evidence type="ECO:0000313" key="3">
    <source>
        <dbReference type="Proteomes" id="UP000624404"/>
    </source>
</evidence>
<dbReference type="InterPro" id="IPR011333">
    <property type="entry name" value="SKP1/BTB/POZ_sf"/>
</dbReference>
<feature type="domain" description="BTB" evidence="1">
    <location>
        <begin position="12"/>
        <end position="79"/>
    </location>
</feature>
<dbReference type="CDD" id="cd18316">
    <property type="entry name" value="BTB_POZ_KCTD-like"/>
    <property type="match status" value="1"/>
</dbReference>
<dbReference type="Gene3D" id="3.30.710.10">
    <property type="entry name" value="Potassium Channel Kv1.1, Chain A"/>
    <property type="match status" value="1"/>
</dbReference>
<dbReference type="PANTHER" id="PTHR14499:SF136">
    <property type="entry name" value="GH08630P"/>
    <property type="match status" value="1"/>
</dbReference>
<evidence type="ECO:0000313" key="2">
    <source>
        <dbReference type="EMBL" id="CAD6448865.1"/>
    </source>
</evidence>
<dbReference type="Pfam" id="PF02214">
    <property type="entry name" value="BTB_2"/>
    <property type="match status" value="1"/>
</dbReference>
<dbReference type="GO" id="GO:0051260">
    <property type="term" value="P:protein homooligomerization"/>
    <property type="evidence" value="ECO:0007669"/>
    <property type="project" value="InterPro"/>
</dbReference>
<dbReference type="EMBL" id="CAJHIA010000032">
    <property type="protein sequence ID" value="CAD6448865.1"/>
    <property type="molecule type" value="Genomic_DNA"/>
</dbReference>
<reference evidence="2" key="1">
    <citation type="submission" date="2020-10" db="EMBL/GenBank/DDBJ databases">
        <authorList>
            <person name="Kusch S."/>
        </authorList>
    </citation>
    <scope>NUCLEOTIDE SEQUENCE</scope>
    <source>
        <strain evidence="2">SwB9</strain>
    </source>
</reference>
<dbReference type="SUPFAM" id="SSF54695">
    <property type="entry name" value="POZ domain"/>
    <property type="match status" value="1"/>
</dbReference>
<protein>
    <submittedName>
        <fullName evidence="2">Eefd5568-33e1-42f4-a812-8000b83adf08-CDS</fullName>
    </submittedName>
</protein>
<comment type="caution">
    <text evidence="2">The sequence shown here is derived from an EMBL/GenBank/DDBJ whole genome shotgun (WGS) entry which is preliminary data.</text>
</comment>
<organism evidence="2 3">
    <name type="scientific">Sclerotinia trifoliorum</name>
    <dbReference type="NCBI Taxonomy" id="28548"/>
    <lineage>
        <taxon>Eukaryota</taxon>
        <taxon>Fungi</taxon>
        <taxon>Dikarya</taxon>
        <taxon>Ascomycota</taxon>
        <taxon>Pezizomycotina</taxon>
        <taxon>Leotiomycetes</taxon>
        <taxon>Helotiales</taxon>
        <taxon>Sclerotiniaceae</taxon>
        <taxon>Sclerotinia</taxon>
    </lineage>
</organism>
<accession>A0A8H2W0V1</accession>
<gene>
    <name evidence="2" type="ORF">SCLTRI_LOCUS8658</name>
</gene>
<sequence>MSSTTPNIDARDRITLHVGTQSFITTAGTLTSKSDFFRRFLSPTWNTPEKDGSYFLDADPILFGHILQYLRRNKPPILHDDLKGHDKAMYVTLRQEAYYFGLKSLTEWLKEKKYLQVVQTKYTVHEIDNGVSGRIPAGAKYEFYPKWSMEKVYLCPRGNDNHNGHPSACDRNCTALRDVIGQQWGERHIFGGVILTYETTFNEDLCVDRS</sequence>
<dbReference type="InterPro" id="IPR003131">
    <property type="entry name" value="T1-type_BTB"/>
</dbReference>
<dbReference type="Proteomes" id="UP000624404">
    <property type="component" value="Unassembled WGS sequence"/>
</dbReference>